<reference evidence="2 3" key="1">
    <citation type="journal article" date="2009" name="PLoS ONE">
        <title>The complete genome of Teredinibacter turnerae T7901: an intracellular endosymbiont of marine wood-boring bivalves (shipworms).</title>
        <authorList>
            <person name="Yang J.C."/>
            <person name="Madupu R."/>
            <person name="Durkin A.S."/>
            <person name="Ekborg N.A."/>
            <person name="Pedamallu C.S."/>
            <person name="Hostetler J.B."/>
            <person name="Radune D."/>
            <person name="Toms B.S."/>
            <person name="Henrissat B."/>
            <person name="Coutinho P.M."/>
            <person name="Schwarz S."/>
            <person name="Field L."/>
            <person name="Trindade-Silva A.E."/>
            <person name="Soares C.A.G."/>
            <person name="Elshahawi S."/>
            <person name="Hanora A."/>
            <person name="Schmidt E.W."/>
            <person name="Haygood M.G."/>
            <person name="Posfai J."/>
            <person name="Benner J."/>
            <person name="Madinger C."/>
            <person name="Nove J."/>
            <person name="Anton B."/>
            <person name="Chaudhary K."/>
            <person name="Foster J."/>
            <person name="Holman A."/>
            <person name="Kumar S."/>
            <person name="Lessard P.A."/>
            <person name="Luyten Y.A."/>
            <person name="Slatko B."/>
            <person name="Wood N."/>
            <person name="Wu B."/>
            <person name="Teplitski M."/>
            <person name="Mougous J.D."/>
            <person name="Ward N."/>
            <person name="Eisen J.A."/>
            <person name="Badger J.H."/>
            <person name="Distel D.L."/>
        </authorList>
    </citation>
    <scope>NUCLEOTIDE SEQUENCE [LARGE SCALE GENOMIC DNA]</scope>
    <source>
        <strain evidence="3">ATCC 39867 / T7901</strain>
    </source>
</reference>
<evidence type="ECO:0000313" key="2">
    <source>
        <dbReference type="EMBL" id="ACR13596.1"/>
    </source>
</evidence>
<dbReference type="STRING" id="377629.TERTU_1979"/>
<dbReference type="GO" id="GO:0008237">
    <property type="term" value="F:metallopeptidase activity"/>
    <property type="evidence" value="ECO:0007669"/>
    <property type="project" value="InterPro"/>
</dbReference>
<dbReference type="AlphaFoldDB" id="C5BIL0"/>
<dbReference type="GO" id="GO:0006508">
    <property type="term" value="P:proteolysis"/>
    <property type="evidence" value="ECO:0007669"/>
    <property type="project" value="InterPro"/>
</dbReference>
<name>C5BIL0_TERTT</name>
<feature type="domain" description="Peptidase M6-like" evidence="1">
    <location>
        <begin position="250"/>
        <end position="333"/>
    </location>
</feature>
<dbReference type="PANTHER" id="PTHR41775">
    <property type="entry name" value="SECRETED PROTEIN-RELATED"/>
    <property type="match status" value="1"/>
</dbReference>
<dbReference type="HOGENOM" id="CLU_316628_0_0_6"/>
<keyword evidence="3" id="KW-1185">Reference proteome</keyword>
<gene>
    <name evidence="2" type="ordered locus">TERTU_1979</name>
</gene>
<dbReference type="KEGG" id="ttu:TERTU_1979"/>
<keyword evidence="2" id="KW-0378">Hydrolase</keyword>
<dbReference type="SUPFAM" id="SSF55486">
    <property type="entry name" value="Metalloproteases ('zincins'), catalytic domain"/>
    <property type="match status" value="1"/>
</dbReference>
<dbReference type="NCBIfam" id="TIGR03296">
    <property type="entry name" value="M6dom_TIGR03296"/>
    <property type="match status" value="1"/>
</dbReference>
<proteinExistence type="predicted"/>
<dbReference type="Gene3D" id="3.40.390.10">
    <property type="entry name" value="Collagenase (Catalytic Domain)"/>
    <property type="match status" value="1"/>
</dbReference>
<dbReference type="EMBL" id="CP001614">
    <property type="protein sequence ID" value="ACR13596.1"/>
    <property type="molecule type" value="Genomic_DNA"/>
</dbReference>
<dbReference type="PROSITE" id="PS51257">
    <property type="entry name" value="PROKAR_LIPOPROTEIN"/>
    <property type="match status" value="1"/>
</dbReference>
<sequence length="921" mass="103752">MQWRWSCMLVCLILVGCGTQPSEQTDPSLTMMQNLAAFKLDELGNPQIKTDSVHPVYSSVDKPHKLLIIPVAYSNLGFDRFAGEPNAAQKNRDYFQQLLFADDLRQPREKTMTHYFYHQSQGQYYLTGEVLNPVVVDHPSDYYGKPIQNSDGQWRNDVRAESLVEDALAQAVVSNPNFPWSDFDIWDPEDYDGDQIFDEPDGYIDHFVLVFAGKGQSSCQGLYSLDEKLTTNAPSDRYNALAPNEQECAQRIWPHRFSLTKNNGKGPKVGGLDNRRGGIPLNEHLWVYDYNMQSEYTSVSTFIHEFGHSLGLPDIYARETSNSTASWDLMSSTVGPVPQEMSTWSRMVLGWSKPCIVMPPEAGGAQTQSLYLKTMNDWQSGGSKACDAAMVVLPPKIRRLRMGPLQDAQGSWAAYTGQGNSLNHFLEREFDLSLATSPDIALSFDTWFKIEADWDYLYVEISDDGENFLRLMPTDKSSALDRHSVMSSKRGHDGIGTIPGFTGLSGDYDGDGKVETAQNCDPSARRKPAEEQIKADAIEPCDHAQWVTAQFDLSPFKGKTIQLRFHYYSDMAAVEDGALIDNIAIPAIGFTEDFEDHLLDGWKSTGFSLSGGSHDIRVPHYYLLEYRDPEERFANGVNYDQNINEPGFTFFPGDHQNDLRALDFRYRSGVLVWYYNGSYLWSQNEPSQFGPGNGFLLLVDANPQEFRLPSVPDDYYKTDGSWHYYQFDKGAQGILKQSFIEVMCNTRRPAYYPVDLTKKDKSRCDAPVPPAEALTYDGRQLLYSYTLINEVLPGKEREAYEGMGGLFHYKIKNGEIQYRLYDRMLRNAHSADAPFAITPFAGGIRYFHAENSHMVPVAEDNFAPVNHFDDTSAAGYLNPHLPFGSAAVPASGFSFNLLPPDNNADAKTKVKLDIKWQPVVD</sequence>
<evidence type="ECO:0000259" key="1">
    <source>
        <dbReference type="Pfam" id="PF05547"/>
    </source>
</evidence>
<dbReference type="Pfam" id="PF20773">
    <property type="entry name" value="InhA-like_MAM"/>
    <property type="match status" value="2"/>
</dbReference>
<dbReference type="PANTHER" id="PTHR41775:SF1">
    <property type="entry name" value="PEPTIDASE M6-LIKE DOMAIN-CONTAINING PROTEIN"/>
    <property type="match status" value="1"/>
</dbReference>
<dbReference type="EC" id="3.4.24.-" evidence="2"/>
<accession>C5BIL0</accession>
<dbReference type="Pfam" id="PF05547">
    <property type="entry name" value="Peptidase_M6"/>
    <property type="match status" value="2"/>
</dbReference>
<feature type="domain" description="Peptidase M6-like" evidence="1">
    <location>
        <begin position="89"/>
        <end position="222"/>
    </location>
</feature>
<dbReference type="InterPro" id="IPR024079">
    <property type="entry name" value="MetalloPept_cat_dom_sf"/>
</dbReference>
<dbReference type="Proteomes" id="UP000009080">
    <property type="component" value="Chromosome"/>
</dbReference>
<evidence type="ECO:0000313" key="3">
    <source>
        <dbReference type="Proteomes" id="UP000009080"/>
    </source>
</evidence>
<organism evidence="2 3">
    <name type="scientific">Teredinibacter turnerae (strain ATCC 39867 / T7901)</name>
    <dbReference type="NCBI Taxonomy" id="377629"/>
    <lineage>
        <taxon>Bacteria</taxon>
        <taxon>Pseudomonadati</taxon>
        <taxon>Pseudomonadota</taxon>
        <taxon>Gammaproteobacteria</taxon>
        <taxon>Cellvibrionales</taxon>
        <taxon>Cellvibrionaceae</taxon>
        <taxon>Teredinibacter</taxon>
    </lineage>
</organism>
<dbReference type="eggNOG" id="COG4412">
    <property type="taxonomic scope" value="Bacteria"/>
</dbReference>
<protein>
    <submittedName>
        <fullName evidence="2">Peptidase, M6 family</fullName>
        <ecNumber evidence="2">3.4.24.-</ecNumber>
    </submittedName>
</protein>
<dbReference type="InterPro" id="IPR008757">
    <property type="entry name" value="Peptidase_M6-like_domain"/>
</dbReference>